<keyword evidence="1" id="KW-0813">Transport</keyword>
<dbReference type="Pfam" id="PF09527">
    <property type="entry name" value="ATPase_gene1"/>
    <property type="match status" value="1"/>
</dbReference>
<evidence type="ECO:0000256" key="1">
    <source>
        <dbReference type="PIRNR" id="PIRNR032126"/>
    </source>
</evidence>
<gene>
    <name evidence="4" type="ORF">HJA_05317</name>
</gene>
<keyword evidence="1" id="KW-0375">Hydrogen ion transport</keyword>
<dbReference type="EMBL" id="ARYJ01000003">
    <property type="protein sequence ID" value="KCZ89645.1"/>
    <property type="molecule type" value="Genomic_DNA"/>
</dbReference>
<protein>
    <recommendedName>
        <fullName evidence="1">ATP synthase protein I</fullName>
    </recommendedName>
</protein>
<dbReference type="InterPro" id="IPR032820">
    <property type="entry name" value="ATPase_put"/>
</dbReference>
<dbReference type="PIRSF" id="PIRSF032126">
    <property type="entry name" value="F0F1_ATP_synthase_subunit_I"/>
    <property type="match status" value="1"/>
</dbReference>
<organism evidence="4 5">
    <name type="scientific">Hyphomonas jannaschiana VP2</name>
    <dbReference type="NCBI Taxonomy" id="1280952"/>
    <lineage>
        <taxon>Bacteria</taxon>
        <taxon>Pseudomonadati</taxon>
        <taxon>Pseudomonadota</taxon>
        <taxon>Alphaproteobacteria</taxon>
        <taxon>Hyphomonadales</taxon>
        <taxon>Hyphomonadaceae</taxon>
        <taxon>Hyphomonas</taxon>
    </lineage>
</organism>
<dbReference type="eggNOG" id="COG5336">
    <property type="taxonomic scope" value="Bacteria"/>
</dbReference>
<evidence type="ECO:0000313" key="4">
    <source>
        <dbReference type="EMBL" id="KCZ89645.1"/>
    </source>
</evidence>
<keyword evidence="3" id="KW-1133">Transmembrane helix</keyword>
<comment type="similarity">
    <text evidence="1">Belongs to the bacterial AtpI family.</text>
</comment>
<sequence length="121" mass="13089">MSSEGPNDLGERIAKAKAARDEREARKRRDEQADGVSLSAGGYALRYGAEFVANVFVGGFFGFWIDEFAGTKPWGLLIGGTLGFASGIRSIMRAYRELNARALELAEGQAAPKKEDGTKDE</sequence>
<dbReference type="RefSeq" id="WP_035579244.1">
    <property type="nucleotide sequence ID" value="NZ_ARYJ01000003.1"/>
</dbReference>
<accession>A0A059FG70</accession>
<dbReference type="InterPro" id="IPR016989">
    <property type="entry name" value="Atp1_alphaprobac"/>
</dbReference>
<comment type="caution">
    <text evidence="4">The sequence shown here is derived from an EMBL/GenBank/DDBJ whole genome shotgun (WGS) entry which is preliminary data.</text>
</comment>
<dbReference type="GO" id="GO:0045259">
    <property type="term" value="C:proton-transporting ATP synthase complex"/>
    <property type="evidence" value="ECO:0007669"/>
    <property type="project" value="UniProtKB-UniRule"/>
</dbReference>
<dbReference type="AlphaFoldDB" id="A0A059FG70"/>
<keyword evidence="3" id="KW-0812">Transmembrane</keyword>
<dbReference type="Proteomes" id="UP000024816">
    <property type="component" value="Unassembled WGS sequence"/>
</dbReference>
<proteinExistence type="inferred from homology"/>
<evidence type="ECO:0000256" key="3">
    <source>
        <dbReference type="SAM" id="Phobius"/>
    </source>
</evidence>
<evidence type="ECO:0000313" key="5">
    <source>
        <dbReference type="Proteomes" id="UP000024816"/>
    </source>
</evidence>
<keyword evidence="1" id="KW-0406">Ion transport</keyword>
<comment type="function">
    <text evidence="1">A possible function for this protein is to guide the assembly of the membrane sector of the ATPase enzyme complex.</text>
</comment>
<dbReference type="GO" id="GO:1902600">
    <property type="term" value="P:proton transmembrane transport"/>
    <property type="evidence" value="ECO:0007669"/>
    <property type="project" value="UniProtKB-KW"/>
</dbReference>
<dbReference type="PATRIC" id="fig|1280952.3.peg.1054"/>
<name>A0A059FG70_9PROT</name>
<reference evidence="4 5" key="1">
    <citation type="journal article" date="2014" name="Antonie Van Leeuwenhoek">
        <title>Hyphomonas beringensis sp. nov. and Hyphomonas chukchiensis sp. nov., isolated from surface seawater of the Bering Sea and Chukchi Sea.</title>
        <authorList>
            <person name="Li C."/>
            <person name="Lai Q."/>
            <person name="Li G."/>
            <person name="Dong C."/>
            <person name="Wang J."/>
            <person name="Liao Y."/>
            <person name="Shao Z."/>
        </authorList>
    </citation>
    <scope>NUCLEOTIDE SEQUENCE [LARGE SCALE GENOMIC DNA]</scope>
    <source>
        <strain evidence="4 5">VP2</strain>
    </source>
</reference>
<dbReference type="OrthoDB" id="15401at2"/>
<dbReference type="STRING" id="1280952.HJA_05317"/>
<keyword evidence="5" id="KW-1185">Reference proteome</keyword>
<feature type="compositionally biased region" description="Basic and acidic residues" evidence="2">
    <location>
        <begin position="9"/>
        <end position="32"/>
    </location>
</feature>
<keyword evidence="1 3" id="KW-0472">Membrane</keyword>
<evidence type="ECO:0000256" key="2">
    <source>
        <dbReference type="SAM" id="MobiDB-lite"/>
    </source>
</evidence>
<feature type="transmembrane region" description="Helical" evidence="3">
    <location>
        <begin position="47"/>
        <end position="65"/>
    </location>
</feature>
<feature type="region of interest" description="Disordered" evidence="2">
    <location>
        <begin position="1"/>
        <end position="34"/>
    </location>
</feature>